<gene>
    <name evidence="6" type="ORF">Lsha_2259</name>
</gene>
<protein>
    <submittedName>
        <fullName evidence="6">Acylglycerophosphoethanolamine acyltransferase</fullName>
    </submittedName>
</protein>
<dbReference type="STRING" id="1122169.Lsha_2259"/>
<sequence>MFDNPEDQNSNLLNNAYWYLFALCSLMAMAYALTRYLERKNPFDYEHRSTRAIVGLIRMFMLTLHTNSQELAIPEDTSIIAVGPHRSGADALALSVNMKGKPLRFWATDHYDKIPVVGPFMRTFKTIPVKENTNRTAERTANSDAIESAVKVVNENGRFAVFPQGNICYAGQDSPMIYNGTAIVAIRTQKPIVVLRLDGMSSIAPGLIPAFIKNSTYYRIFGTLLVPNDIRTTVCYTIDCHLKEPVSNLPEKEQLRHINATLYAFFRHIKDLTPTQIEEIKKDINDGTHLQIWDKRDEMNTCQRQLKVLRAESKKLEDEDSAKLFGAVALRP</sequence>
<proteinExistence type="predicted"/>
<dbReference type="GO" id="GO:0006654">
    <property type="term" value="P:phosphatidic acid biosynthetic process"/>
    <property type="evidence" value="ECO:0007669"/>
    <property type="project" value="TreeGrafter"/>
</dbReference>
<name>A0A0W0YLM2_9GAMM</name>
<dbReference type="PATRIC" id="fig|1122169.6.peg.2600"/>
<keyword evidence="4" id="KW-0472">Membrane</keyword>
<dbReference type="EMBL" id="LNYW01000063">
    <property type="protein sequence ID" value="KTD57825.1"/>
    <property type="molecule type" value="Genomic_DNA"/>
</dbReference>
<dbReference type="Pfam" id="PF01553">
    <property type="entry name" value="Acyltransferase"/>
    <property type="match status" value="1"/>
</dbReference>
<evidence type="ECO:0000256" key="2">
    <source>
        <dbReference type="ARBA" id="ARBA00022679"/>
    </source>
</evidence>
<dbReference type="RefSeq" id="WP_018577348.1">
    <property type="nucleotide sequence ID" value="NZ_KB892400.1"/>
</dbReference>
<dbReference type="OrthoDB" id="5645212at2"/>
<dbReference type="CDD" id="cd07989">
    <property type="entry name" value="LPLAT_AGPAT-like"/>
    <property type="match status" value="1"/>
</dbReference>
<keyword evidence="7" id="KW-1185">Reference proteome</keyword>
<evidence type="ECO:0000256" key="3">
    <source>
        <dbReference type="ARBA" id="ARBA00023315"/>
    </source>
</evidence>
<comment type="pathway">
    <text evidence="1">Lipid metabolism.</text>
</comment>
<dbReference type="Proteomes" id="UP000054600">
    <property type="component" value="Unassembled WGS sequence"/>
</dbReference>
<dbReference type="GO" id="GO:0003841">
    <property type="term" value="F:1-acylglycerol-3-phosphate O-acyltransferase activity"/>
    <property type="evidence" value="ECO:0007669"/>
    <property type="project" value="TreeGrafter"/>
</dbReference>
<reference evidence="6 7" key="1">
    <citation type="submission" date="2015-11" db="EMBL/GenBank/DDBJ databases">
        <title>Genomic analysis of 38 Legionella species identifies large and diverse effector repertoires.</title>
        <authorList>
            <person name="Burstein D."/>
            <person name="Amaro F."/>
            <person name="Zusman T."/>
            <person name="Lifshitz Z."/>
            <person name="Cohen O."/>
            <person name="Gilbert J.A."/>
            <person name="Pupko T."/>
            <person name="Shuman H.A."/>
            <person name="Segal G."/>
        </authorList>
    </citation>
    <scope>NUCLEOTIDE SEQUENCE [LARGE SCALE GENOMIC DNA]</scope>
    <source>
        <strain evidence="6 7">ATCC 49655</strain>
    </source>
</reference>
<dbReference type="PANTHER" id="PTHR10434:SF11">
    <property type="entry name" value="1-ACYL-SN-GLYCEROL-3-PHOSPHATE ACYLTRANSFERASE"/>
    <property type="match status" value="1"/>
</dbReference>
<accession>A0A0W0YLM2</accession>
<comment type="caution">
    <text evidence="6">The sequence shown here is derived from an EMBL/GenBank/DDBJ whole genome shotgun (WGS) entry which is preliminary data.</text>
</comment>
<keyword evidence="4" id="KW-1133">Transmembrane helix</keyword>
<keyword evidence="2 6" id="KW-0808">Transferase</keyword>
<evidence type="ECO:0000256" key="4">
    <source>
        <dbReference type="SAM" id="Phobius"/>
    </source>
</evidence>
<dbReference type="eggNOG" id="COG0204">
    <property type="taxonomic scope" value="Bacteria"/>
</dbReference>
<evidence type="ECO:0000259" key="5">
    <source>
        <dbReference type="SMART" id="SM00563"/>
    </source>
</evidence>
<feature type="domain" description="Phospholipid/glycerol acyltransferase" evidence="5">
    <location>
        <begin position="79"/>
        <end position="200"/>
    </location>
</feature>
<dbReference type="PANTHER" id="PTHR10434">
    <property type="entry name" value="1-ACYL-SN-GLYCEROL-3-PHOSPHATE ACYLTRANSFERASE"/>
    <property type="match status" value="1"/>
</dbReference>
<dbReference type="SMART" id="SM00563">
    <property type="entry name" value="PlsC"/>
    <property type="match status" value="1"/>
</dbReference>
<evidence type="ECO:0000313" key="7">
    <source>
        <dbReference type="Proteomes" id="UP000054600"/>
    </source>
</evidence>
<keyword evidence="3 6" id="KW-0012">Acyltransferase</keyword>
<feature type="transmembrane region" description="Helical" evidence="4">
    <location>
        <begin position="16"/>
        <end position="33"/>
    </location>
</feature>
<evidence type="ECO:0000256" key="1">
    <source>
        <dbReference type="ARBA" id="ARBA00005189"/>
    </source>
</evidence>
<dbReference type="InterPro" id="IPR002123">
    <property type="entry name" value="Plipid/glycerol_acylTrfase"/>
</dbReference>
<dbReference type="SUPFAM" id="SSF69593">
    <property type="entry name" value="Glycerol-3-phosphate (1)-acyltransferase"/>
    <property type="match status" value="1"/>
</dbReference>
<dbReference type="AlphaFoldDB" id="A0A0W0YLM2"/>
<organism evidence="6 7">
    <name type="scientific">Legionella shakespearei DSM 23087</name>
    <dbReference type="NCBI Taxonomy" id="1122169"/>
    <lineage>
        <taxon>Bacteria</taxon>
        <taxon>Pseudomonadati</taxon>
        <taxon>Pseudomonadota</taxon>
        <taxon>Gammaproteobacteria</taxon>
        <taxon>Legionellales</taxon>
        <taxon>Legionellaceae</taxon>
        <taxon>Legionella</taxon>
    </lineage>
</organism>
<keyword evidence="4" id="KW-0812">Transmembrane</keyword>
<evidence type="ECO:0000313" key="6">
    <source>
        <dbReference type="EMBL" id="KTD57825.1"/>
    </source>
</evidence>